<feature type="transmembrane region" description="Helical" evidence="6">
    <location>
        <begin position="192"/>
        <end position="218"/>
    </location>
</feature>
<name>A0A8J2LSK4_9HEXA</name>
<evidence type="ECO:0000256" key="6">
    <source>
        <dbReference type="SAM" id="Phobius"/>
    </source>
</evidence>
<comment type="subcellular location">
    <subcellularLocation>
        <location evidence="1">Membrane</location>
        <topology evidence="1">Single-pass membrane protein</topology>
    </subcellularLocation>
</comment>
<gene>
    <name evidence="9" type="ORF">AFUS01_LOCUS46378</name>
</gene>
<evidence type="ECO:0000256" key="5">
    <source>
        <dbReference type="ARBA" id="ARBA00023136"/>
    </source>
</evidence>
<dbReference type="Proteomes" id="UP000708208">
    <property type="component" value="Unassembled WGS sequence"/>
</dbReference>
<keyword evidence="5 6" id="KW-0472">Membrane</keyword>
<dbReference type="GO" id="GO:0033176">
    <property type="term" value="C:proton-transporting V-type ATPase complex"/>
    <property type="evidence" value="ECO:0007669"/>
    <property type="project" value="TreeGrafter"/>
</dbReference>
<evidence type="ECO:0000313" key="9">
    <source>
        <dbReference type="EMBL" id="CAG7837233.1"/>
    </source>
</evidence>
<dbReference type="OrthoDB" id="9985059at2759"/>
<evidence type="ECO:0000259" key="8">
    <source>
        <dbReference type="Pfam" id="PF20520"/>
    </source>
</evidence>
<dbReference type="GO" id="GO:0001671">
    <property type="term" value="F:ATPase activator activity"/>
    <property type="evidence" value="ECO:0007669"/>
    <property type="project" value="TreeGrafter"/>
</dbReference>
<dbReference type="GO" id="GO:0030641">
    <property type="term" value="P:regulation of cellular pH"/>
    <property type="evidence" value="ECO:0007669"/>
    <property type="project" value="TreeGrafter"/>
</dbReference>
<accession>A0A8J2LSK4</accession>
<evidence type="ECO:0000256" key="1">
    <source>
        <dbReference type="ARBA" id="ARBA00004167"/>
    </source>
</evidence>
<organism evidence="9 10">
    <name type="scientific">Allacma fusca</name>
    <dbReference type="NCBI Taxonomy" id="39272"/>
    <lineage>
        <taxon>Eukaryota</taxon>
        <taxon>Metazoa</taxon>
        <taxon>Ecdysozoa</taxon>
        <taxon>Arthropoda</taxon>
        <taxon>Hexapoda</taxon>
        <taxon>Collembola</taxon>
        <taxon>Symphypleona</taxon>
        <taxon>Sminthuridae</taxon>
        <taxon>Allacma</taxon>
    </lineage>
</organism>
<dbReference type="Pfam" id="PF20520">
    <property type="entry name" value="Ac45-VOA1_TM"/>
    <property type="match status" value="1"/>
</dbReference>
<dbReference type="InterPro" id="IPR046756">
    <property type="entry name" value="VAS1/VOA1_TM"/>
</dbReference>
<evidence type="ECO:0000256" key="7">
    <source>
        <dbReference type="SAM" id="SignalP"/>
    </source>
</evidence>
<dbReference type="AlphaFoldDB" id="A0A8J2LSK4"/>
<proteinExistence type="inferred from homology"/>
<evidence type="ECO:0000313" key="10">
    <source>
        <dbReference type="Proteomes" id="UP000708208"/>
    </source>
</evidence>
<protein>
    <recommendedName>
        <fullName evidence="8">V-type proton ATPase subunit S1/VOA1 transmembrane domain-containing protein</fullName>
    </recommendedName>
</protein>
<dbReference type="EMBL" id="CAJVCH010571334">
    <property type="protein sequence ID" value="CAG7837233.1"/>
    <property type="molecule type" value="Genomic_DNA"/>
</dbReference>
<keyword evidence="10" id="KW-1185">Reference proteome</keyword>
<keyword evidence="7" id="KW-0732">Signal</keyword>
<comment type="caution">
    <text evidence="9">The sequence shown here is derived from an EMBL/GenBank/DDBJ whole genome shotgun (WGS) entry which is preliminary data.</text>
</comment>
<dbReference type="InterPro" id="IPR008388">
    <property type="entry name" value="Ac45_acc_su"/>
</dbReference>
<reference evidence="9" key="1">
    <citation type="submission" date="2021-06" db="EMBL/GenBank/DDBJ databases">
        <authorList>
            <person name="Hodson N. C."/>
            <person name="Mongue J. A."/>
            <person name="Jaron S. K."/>
        </authorList>
    </citation>
    <scope>NUCLEOTIDE SEQUENCE</scope>
</reference>
<keyword evidence="4 6" id="KW-1133">Transmembrane helix</keyword>
<feature type="chain" id="PRO_5035175412" description="V-type proton ATPase subunit S1/VOA1 transmembrane domain-containing protein" evidence="7">
    <location>
        <begin position="21"/>
        <end position="243"/>
    </location>
</feature>
<evidence type="ECO:0000256" key="3">
    <source>
        <dbReference type="ARBA" id="ARBA00022692"/>
    </source>
</evidence>
<evidence type="ECO:0000256" key="2">
    <source>
        <dbReference type="ARBA" id="ARBA00009037"/>
    </source>
</evidence>
<keyword evidence="3 6" id="KW-0812">Transmembrane</keyword>
<feature type="domain" description="V-type proton ATPase subunit S1/VOA1 transmembrane" evidence="8">
    <location>
        <begin position="193"/>
        <end position="231"/>
    </location>
</feature>
<dbReference type="PANTHER" id="PTHR12471">
    <property type="entry name" value="VACUOLAR ATP SYNTHASE SUBUNIT S1"/>
    <property type="match status" value="1"/>
</dbReference>
<feature type="signal peptide" evidence="7">
    <location>
        <begin position="1"/>
        <end position="20"/>
    </location>
</feature>
<evidence type="ECO:0000256" key="4">
    <source>
        <dbReference type="ARBA" id="ARBA00022989"/>
    </source>
</evidence>
<sequence>MWKFIVPVFLLGCSLTLTTSYIIKGDKDVLLYFSSVNVTVRKSGVEKVESVTFNSNNTAIDYDIGSSDTDATVVQLMFRNNPSKVVEVLNVNLTITRGVHYWKVSQVSAVVKGEVDGEKYNGQSGAARFISSFPIEAPLNKSFHCGSFGDMYPAFGQSATFGNFTPVIQIFGLQIQAFNGNTESFVEAWECVGFFTAGIWSGLFVAALLIGIMTWGLAMIMDVKTMDRFDDPKGKAISFGGTE</sequence>
<comment type="similarity">
    <text evidence="2">Belongs to the vacuolar ATPase subunit S1 family.</text>
</comment>
<dbReference type="PANTHER" id="PTHR12471:SF7">
    <property type="entry name" value="V-TYPE PROTON ATPASE SUBUNIT S1"/>
    <property type="match status" value="1"/>
</dbReference>